<keyword evidence="1" id="KW-0472">Membrane</keyword>
<proteinExistence type="predicted"/>
<keyword evidence="1" id="KW-0812">Transmembrane</keyword>
<dbReference type="Proteomes" id="UP000195514">
    <property type="component" value="Chromosome I"/>
</dbReference>
<protein>
    <submittedName>
        <fullName evidence="2">Uncharacterized protein</fullName>
    </submittedName>
</protein>
<dbReference type="AlphaFoldDB" id="A0A1Y6K2Y5"/>
<sequence length="239" mass="27300">MPPKLKAFARRFSLEFLKLHREVLGIIIAFSVVIFGYLALMAPTSDAVELQPFMSFVMGVLMPLLLSLVGNFILLKEVENGSIDFIRTRQSMERLWLYRIVGFLLLSALANILIVLIANLIYGPILPPIMMFTLFVPTLFFSGLMGVATGITKNAYVGAGVGIASWLYIYLHSETMTTRLTFNDIVYYPFLEWMIYRDRPYMITSLIPNRLVISAISILLLVLCYWLYKKNLRYVTSAR</sequence>
<dbReference type="KEGG" id="abat:CFX1CAM_0958"/>
<evidence type="ECO:0000313" key="3">
    <source>
        <dbReference type="Proteomes" id="UP000195514"/>
    </source>
</evidence>
<feature type="transmembrane region" description="Helical" evidence="1">
    <location>
        <begin position="155"/>
        <end position="171"/>
    </location>
</feature>
<keyword evidence="3" id="KW-1185">Reference proteome</keyword>
<dbReference type="EMBL" id="LT859958">
    <property type="protein sequence ID" value="SMX54023.1"/>
    <property type="molecule type" value="Genomic_DNA"/>
</dbReference>
<feature type="transmembrane region" description="Helical" evidence="1">
    <location>
        <begin position="53"/>
        <end position="75"/>
    </location>
</feature>
<evidence type="ECO:0000313" key="2">
    <source>
        <dbReference type="EMBL" id="SMX54023.1"/>
    </source>
</evidence>
<feature type="transmembrane region" description="Helical" evidence="1">
    <location>
        <begin position="96"/>
        <end position="122"/>
    </location>
</feature>
<feature type="transmembrane region" description="Helical" evidence="1">
    <location>
        <begin position="21"/>
        <end position="41"/>
    </location>
</feature>
<feature type="transmembrane region" description="Helical" evidence="1">
    <location>
        <begin position="128"/>
        <end position="148"/>
    </location>
</feature>
<feature type="transmembrane region" description="Helical" evidence="1">
    <location>
        <begin position="211"/>
        <end position="228"/>
    </location>
</feature>
<evidence type="ECO:0000256" key="1">
    <source>
        <dbReference type="SAM" id="Phobius"/>
    </source>
</evidence>
<keyword evidence="1" id="KW-1133">Transmembrane helix</keyword>
<reference evidence="3" key="1">
    <citation type="submission" date="2017-05" db="EMBL/GenBank/DDBJ databases">
        <authorList>
            <person name="Kirkegaard R."/>
            <person name="Mcilroy J S."/>
        </authorList>
    </citation>
    <scope>NUCLEOTIDE SEQUENCE [LARGE SCALE GENOMIC DNA]</scope>
</reference>
<name>A0A1Y6K2Y5_9CHLR</name>
<organism evidence="2 3">
    <name type="scientific">Candidatus Brevifilum fermentans</name>
    <dbReference type="NCBI Taxonomy" id="1986204"/>
    <lineage>
        <taxon>Bacteria</taxon>
        <taxon>Bacillati</taxon>
        <taxon>Chloroflexota</taxon>
        <taxon>Anaerolineae</taxon>
        <taxon>Anaerolineales</taxon>
        <taxon>Anaerolineaceae</taxon>
        <taxon>Candidatus Brevifilum</taxon>
    </lineage>
</organism>
<gene>
    <name evidence="2" type="ORF">CFX1CAM_0958</name>
</gene>
<accession>A0A1Y6K2Y5</accession>
<dbReference type="RefSeq" id="WP_087861915.1">
    <property type="nucleotide sequence ID" value="NZ_LT859958.1"/>
</dbReference>